<evidence type="ECO:0000313" key="6">
    <source>
        <dbReference type="EMBL" id="WXB19521.1"/>
    </source>
</evidence>
<evidence type="ECO:0000256" key="3">
    <source>
        <dbReference type="ARBA" id="ARBA00022833"/>
    </source>
</evidence>
<protein>
    <submittedName>
        <fullName evidence="6">GFA family protein</fullName>
    </submittedName>
</protein>
<dbReference type="EMBL" id="CP089984">
    <property type="protein sequence ID" value="WXB19521.1"/>
    <property type="molecule type" value="Genomic_DNA"/>
</dbReference>
<comment type="similarity">
    <text evidence="1">Belongs to the Gfa family.</text>
</comment>
<organism evidence="6 7">
    <name type="scientific">Pendulispora albinea</name>
    <dbReference type="NCBI Taxonomy" id="2741071"/>
    <lineage>
        <taxon>Bacteria</taxon>
        <taxon>Pseudomonadati</taxon>
        <taxon>Myxococcota</taxon>
        <taxon>Myxococcia</taxon>
        <taxon>Myxococcales</taxon>
        <taxon>Sorangiineae</taxon>
        <taxon>Pendulisporaceae</taxon>
        <taxon>Pendulispora</taxon>
    </lineage>
</organism>
<feature type="domain" description="CENP-V/GFA" evidence="5">
    <location>
        <begin position="2"/>
        <end position="115"/>
    </location>
</feature>
<reference evidence="6 7" key="1">
    <citation type="submission" date="2021-12" db="EMBL/GenBank/DDBJ databases">
        <title>Discovery of the Pendulisporaceae a myxobacterial family with distinct sporulation behavior and unique specialized metabolism.</title>
        <authorList>
            <person name="Garcia R."/>
            <person name="Popoff A."/>
            <person name="Bader C.D."/>
            <person name="Loehr J."/>
            <person name="Walesch S."/>
            <person name="Walt C."/>
            <person name="Boldt J."/>
            <person name="Bunk B."/>
            <person name="Haeckl F.J.F.P.J."/>
            <person name="Gunesch A.P."/>
            <person name="Birkelbach J."/>
            <person name="Nuebel U."/>
            <person name="Pietschmann T."/>
            <person name="Bach T."/>
            <person name="Mueller R."/>
        </authorList>
    </citation>
    <scope>NUCLEOTIDE SEQUENCE [LARGE SCALE GENOMIC DNA]</scope>
    <source>
        <strain evidence="6 7">MSr11954</strain>
    </source>
</reference>
<accession>A0ABZ2MAI0</accession>
<dbReference type="PANTHER" id="PTHR33337">
    <property type="entry name" value="GFA DOMAIN-CONTAINING PROTEIN"/>
    <property type="match status" value="1"/>
</dbReference>
<dbReference type="InterPro" id="IPR006913">
    <property type="entry name" value="CENP-V/GFA"/>
</dbReference>
<evidence type="ECO:0000313" key="7">
    <source>
        <dbReference type="Proteomes" id="UP001370348"/>
    </source>
</evidence>
<keyword evidence="7" id="KW-1185">Reference proteome</keyword>
<evidence type="ECO:0000256" key="4">
    <source>
        <dbReference type="ARBA" id="ARBA00023239"/>
    </source>
</evidence>
<gene>
    <name evidence="6" type="ORF">LZC94_20115</name>
</gene>
<dbReference type="Proteomes" id="UP001370348">
    <property type="component" value="Chromosome"/>
</dbReference>
<dbReference type="RefSeq" id="WP_394829137.1">
    <property type="nucleotide sequence ID" value="NZ_CP089984.1"/>
</dbReference>
<sequence length="145" mass="15566">MRTGGCQCGQIRYAITGEALALYVCHCLECQKQSASAFSVSLQVQSAGFRLTQGEPKEWTRDTDSGNRLVCAFCPNCGSRLFHRPAAADGEALVGNAWPGDTMTVKAGSLDEPVDLRPATHIWVSRKLPGVEIPEGAAQFPEEPA</sequence>
<name>A0ABZ2MAI0_9BACT</name>
<dbReference type="PANTHER" id="PTHR33337:SF40">
    <property type="entry name" value="CENP-V_GFA DOMAIN-CONTAINING PROTEIN-RELATED"/>
    <property type="match status" value="1"/>
</dbReference>
<dbReference type="Pfam" id="PF04828">
    <property type="entry name" value="GFA"/>
    <property type="match status" value="1"/>
</dbReference>
<dbReference type="InterPro" id="IPR011057">
    <property type="entry name" value="Mss4-like_sf"/>
</dbReference>
<dbReference type="PROSITE" id="PS51891">
    <property type="entry name" value="CENP_V_GFA"/>
    <property type="match status" value="1"/>
</dbReference>
<dbReference type="SUPFAM" id="SSF51316">
    <property type="entry name" value="Mss4-like"/>
    <property type="match status" value="1"/>
</dbReference>
<proteinExistence type="inferred from homology"/>
<evidence type="ECO:0000256" key="1">
    <source>
        <dbReference type="ARBA" id="ARBA00005495"/>
    </source>
</evidence>
<keyword evidence="4" id="KW-0456">Lyase</keyword>
<evidence type="ECO:0000259" key="5">
    <source>
        <dbReference type="PROSITE" id="PS51891"/>
    </source>
</evidence>
<evidence type="ECO:0000256" key="2">
    <source>
        <dbReference type="ARBA" id="ARBA00022723"/>
    </source>
</evidence>
<keyword evidence="2" id="KW-0479">Metal-binding</keyword>
<keyword evidence="3" id="KW-0862">Zinc</keyword>
<dbReference type="Gene3D" id="3.90.1590.10">
    <property type="entry name" value="glutathione-dependent formaldehyde- activating enzyme (gfa)"/>
    <property type="match status" value="1"/>
</dbReference>